<proteinExistence type="predicted"/>
<sequence length="68" mass="7846">MTSRKGCVERKKKSTLVSRCTLFFQYIPNGYKVGLPDSLSKQNHELVSHYACKNYSHLFGAQGRIYFI</sequence>
<evidence type="ECO:0000313" key="2">
    <source>
        <dbReference type="Proteomes" id="UP000188320"/>
    </source>
</evidence>
<gene>
    <name evidence="1" type="ORF">AX774_g1137</name>
</gene>
<reference evidence="2" key="1">
    <citation type="submission" date="2017-01" db="EMBL/GenBank/DDBJ databases">
        <authorList>
            <person name="Wang Y."/>
            <person name="White M."/>
            <person name="Kvist S."/>
            <person name="Moncalvo J.-M."/>
        </authorList>
    </citation>
    <scope>NUCLEOTIDE SEQUENCE [LARGE SCALE GENOMIC DNA]</scope>
    <source>
        <strain evidence="2">COL-18-3</strain>
    </source>
</reference>
<organism evidence="1 2">
    <name type="scientific">Zancudomyces culisetae</name>
    <name type="common">Gut fungus</name>
    <name type="synonym">Smittium culisetae</name>
    <dbReference type="NCBI Taxonomy" id="1213189"/>
    <lineage>
        <taxon>Eukaryota</taxon>
        <taxon>Fungi</taxon>
        <taxon>Fungi incertae sedis</taxon>
        <taxon>Zoopagomycota</taxon>
        <taxon>Kickxellomycotina</taxon>
        <taxon>Harpellomycetes</taxon>
        <taxon>Harpellales</taxon>
        <taxon>Legeriomycetaceae</taxon>
        <taxon>Zancudomyces</taxon>
    </lineage>
</organism>
<dbReference type="EMBL" id="LSSK01000094">
    <property type="protein sequence ID" value="OMH85331.1"/>
    <property type="molecule type" value="Genomic_DNA"/>
</dbReference>
<comment type="caution">
    <text evidence="1">The sequence shown here is derived from an EMBL/GenBank/DDBJ whole genome shotgun (WGS) entry which is preliminary data.</text>
</comment>
<keyword evidence="2" id="KW-1185">Reference proteome</keyword>
<dbReference type="Proteomes" id="UP000188320">
    <property type="component" value="Unassembled WGS sequence"/>
</dbReference>
<name>A0A1R1PWJ1_ZANCU</name>
<dbReference type="AlphaFoldDB" id="A0A1R1PWJ1"/>
<evidence type="ECO:0000313" key="1">
    <source>
        <dbReference type="EMBL" id="OMH85331.1"/>
    </source>
</evidence>
<protein>
    <submittedName>
        <fullName evidence="1">Uncharacterized protein</fullName>
    </submittedName>
</protein>
<accession>A0A1R1PWJ1</accession>